<dbReference type="InterPro" id="IPR002645">
    <property type="entry name" value="STAS_dom"/>
</dbReference>
<dbReference type="Pfam" id="PF00916">
    <property type="entry name" value="Sulfate_transp"/>
    <property type="match status" value="1"/>
</dbReference>
<keyword evidence="3 6" id="KW-1133">Transmembrane helix</keyword>
<evidence type="ECO:0000256" key="3">
    <source>
        <dbReference type="ARBA" id="ARBA00022989"/>
    </source>
</evidence>
<feature type="compositionally biased region" description="Basic residues" evidence="5">
    <location>
        <begin position="104"/>
        <end position="113"/>
    </location>
</feature>
<sequence length="678" mass="69813">MAEAGARPAGAAAGRAHLADQAEGRRRPAAARLDDGARLLDGGQDAGPGRRALRRQPEEPHADDRRGRGHRADRRRRRGAGRGARGVRRHRRARTGDPGGPRAGARRPGRPHARGAEDLAGQQQRGGDDGRAAGDRREADRRRDRRTVRVSVRADVVAGIGAGAVVLPQAMGYAGVAGLPAQVGLYTCIVPMAAYALLGGARRLSMSTTSTIVALAGLALAAAGTPDDPDAAMAAVSTLTLLTGLALLLFWLLRLGWTVDAISDTVVAGLKIGVGLTIIVDQLPHLLGIDAGPDGFLRGVGHAAGHLGDANRATVVVAAATLGGLWALRRWAPRVPGPLLAVAGGIAATAWADLPGRGVELIEPVPSGLPVPALPPLDDAGTLLPYALAIALMAFMETIAVGRSTREPLDPPIVAGRELLANGTAAIAGAFVATAPPAGGFSQTMVNVGAGARTQLASLVTAGVAVAAALFLAPVLSDLPEATLAAVVVVAVTGLLDLDELRRIGRIDRTELLVALATGAFALVTNLLAGVVAGVVLTYYLVLRRLNHPVLTQDSPAPGLLVVRIGGALYTMNVRTVQAELLRRATTADPRPRVLLLDLAATLDTSVTVIDAFVATEQQLARHDIDLWVALVPAPALAKAQRTAAWPAWRDGGRVHPDLPAAVTAYEGLAAGGPDRAA</sequence>
<dbReference type="PROSITE" id="PS50801">
    <property type="entry name" value="STAS"/>
    <property type="match status" value="1"/>
</dbReference>
<name>A0A2W2CM70_9ACTN</name>
<feature type="compositionally biased region" description="Basic and acidic residues" evidence="5">
    <location>
        <begin position="126"/>
        <end position="142"/>
    </location>
</feature>
<keyword evidence="9" id="KW-1185">Reference proteome</keyword>
<organism evidence="8 9">
    <name type="scientific">Jiangella anatolica</name>
    <dbReference type="NCBI Taxonomy" id="2670374"/>
    <lineage>
        <taxon>Bacteria</taxon>
        <taxon>Bacillati</taxon>
        <taxon>Actinomycetota</taxon>
        <taxon>Actinomycetes</taxon>
        <taxon>Jiangellales</taxon>
        <taxon>Jiangellaceae</taxon>
        <taxon>Jiangella</taxon>
    </lineage>
</organism>
<evidence type="ECO:0000256" key="4">
    <source>
        <dbReference type="ARBA" id="ARBA00023136"/>
    </source>
</evidence>
<proteinExistence type="predicted"/>
<dbReference type="GO" id="GO:0016020">
    <property type="term" value="C:membrane"/>
    <property type="evidence" value="ECO:0007669"/>
    <property type="project" value="UniProtKB-SubCell"/>
</dbReference>
<feature type="transmembrane region" description="Helical" evidence="6">
    <location>
        <begin position="183"/>
        <end position="201"/>
    </location>
</feature>
<evidence type="ECO:0000256" key="5">
    <source>
        <dbReference type="SAM" id="MobiDB-lite"/>
    </source>
</evidence>
<evidence type="ECO:0000313" key="8">
    <source>
        <dbReference type="EMBL" id="PZF81293.1"/>
    </source>
</evidence>
<comment type="subcellular location">
    <subcellularLocation>
        <location evidence="1">Membrane</location>
        <topology evidence="1">Multi-pass membrane protein</topology>
    </subcellularLocation>
</comment>
<dbReference type="Gene3D" id="3.30.750.24">
    <property type="entry name" value="STAS domain"/>
    <property type="match status" value="1"/>
</dbReference>
<keyword evidence="2 6" id="KW-0812">Transmembrane</keyword>
<evidence type="ECO:0000259" key="7">
    <source>
        <dbReference type="PROSITE" id="PS50801"/>
    </source>
</evidence>
<evidence type="ECO:0000256" key="6">
    <source>
        <dbReference type="SAM" id="Phobius"/>
    </source>
</evidence>
<protein>
    <submittedName>
        <fullName evidence="8">Sulfate transporter</fullName>
    </submittedName>
</protein>
<feature type="transmembrane region" description="Helical" evidence="6">
    <location>
        <begin position="208"/>
        <end position="225"/>
    </location>
</feature>
<dbReference type="AlphaFoldDB" id="A0A2W2CM70"/>
<dbReference type="GO" id="GO:0055085">
    <property type="term" value="P:transmembrane transport"/>
    <property type="evidence" value="ECO:0007669"/>
    <property type="project" value="InterPro"/>
</dbReference>
<feature type="transmembrane region" description="Helical" evidence="6">
    <location>
        <begin position="150"/>
        <end position="171"/>
    </location>
</feature>
<evidence type="ECO:0000256" key="2">
    <source>
        <dbReference type="ARBA" id="ARBA00022692"/>
    </source>
</evidence>
<dbReference type="Proteomes" id="UP000248764">
    <property type="component" value="Unassembled WGS sequence"/>
</dbReference>
<dbReference type="SUPFAM" id="SSF52091">
    <property type="entry name" value="SpoIIaa-like"/>
    <property type="match status" value="1"/>
</dbReference>
<feature type="transmembrane region" description="Helical" evidence="6">
    <location>
        <begin position="456"/>
        <end position="476"/>
    </location>
</feature>
<accession>A0A2W2CM70</accession>
<dbReference type="InterPro" id="IPR001902">
    <property type="entry name" value="SLC26A/SulP_fam"/>
</dbReference>
<feature type="transmembrane region" description="Helical" evidence="6">
    <location>
        <begin position="231"/>
        <end position="253"/>
    </location>
</feature>
<reference evidence="8 9" key="1">
    <citation type="submission" date="2018-01" db="EMBL/GenBank/DDBJ databases">
        <title>Draft genome sequence of Jiangella sp. GTF31.</title>
        <authorList>
            <person name="Sahin N."/>
            <person name="Ay H."/>
            <person name="Saygin H."/>
        </authorList>
    </citation>
    <scope>NUCLEOTIDE SEQUENCE [LARGE SCALE GENOMIC DNA]</scope>
    <source>
        <strain evidence="8 9">GTF31</strain>
    </source>
</reference>
<dbReference type="InterPro" id="IPR036513">
    <property type="entry name" value="STAS_dom_sf"/>
</dbReference>
<evidence type="ECO:0000313" key="9">
    <source>
        <dbReference type="Proteomes" id="UP000248764"/>
    </source>
</evidence>
<dbReference type="InterPro" id="IPR011547">
    <property type="entry name" value="SLC26A/SulP_dom"/>
</dbReference>
<feature type="transmembrane region" description="Helical" evidence="6">
    <location>
        <begin position="383"/>
        <end position="402"/>
    </location>
</feature>
<feature type="compositionally biased region" description="Basic residues" evidence="5">
    <location>
        <begin position="67"/>
        <end position="93"/>
    </location>
</feature>
<gene>
    <name evidence="8" type="ORF">C1I92_21775</name>
</gene>
<feature type="compositionally biased region" description="Basic and acidic residues" evidence="5">
    <location>
        <begin position="55"/>
        <end position="66"/>
    </location>
</feature>
<feature type="compositionally biased region" description="Low complexity" evidence="5">
    <location>
        <begin position="1"/>
        <end position="16"/>
    </location>
</feature>
<keyword evidence="4 6" id="KW-0472">Membrane</keyword>
<feature type="transmembrane region" description="Helical" evidence="6">
    <location>
        <begin position="513"/>
        <end position="542"/>
    </location>
</feature>
<comment type="caution">
    <text evidence="8">The sequence shown here is derived from an EMBL/GenBank/DDBJ whole genome shotgun (WGS) entry which is preliminary data.</text>
</comment>
<feature type="compositionally biased region" description="Basic and acidic residues" evidence="5">
    <location>
        <begin position="17"/>
        <end position="38"/>
    </location>
</feature>
<dbReference type="PANTHER" id="PTHR11814">
    <property type="entry name" value="SULFATE TRANSPORTER"/>
    <property type="match status" value="1"/>
</dbReference>
<feature type="domain" description="STAS" evidence="7">
    <location>
        <begin position="558"/>
        <end position="630"/>
    </location>
</feature>
<evidence type="ECO:0000256" key="1">
    <source>
        <dbReference type="ARBA" id="ARBA00004141"/>
    </source>
</evidence>
<feature type="region of interest" description="Disordered" evidence="5">
    <location>
        <begin position="1"/>
        <end position="147"/>
    </location>
</feature>
<dbReference type="EMBL" id="POTW01000061">
    <property type="protein sequence ID" value="PZF81293.1"/>
    <property type="molecule type" value="Genomic_DNA"/>
</dbReference>